<dbReference type="Proteomes" id="UP000324800">
    <property type="component" value="Unassembled WGS sequence"/>
</dbReference>
<dbReference type="AlphaFoldDB" id="A0A5J4X4E6"/>
<dbReference type="EMBL" id="SNRW01000325">
    <property type="protein sequence ID" value="KAA6401853.1"/>
    <property type="molecule type" value="Genomic_DNA"/>
</dbReference>
<evidence type="ECO:0000313" key="3">
    <source>
        <dbReference type="Proteomes" id="UP000324800"/>
    </source>
</evidence>
<reference evidence="2 3" key="1">
    <citation type="submission" date="2019-03" db="EMBL/GenBank/DDBJ databases">
        <title>Single cell metagenomics reveals metabolic interactions within the superorganism composed of flagellate Streblomastix strix and complex community of Bacteroidetes bacteria on its surface.</title>
        <authorList>
            <person name="Treitli S.C."/>
            <person name="Kolisko M."/>
            <person name="Husnik F."/>
            <person name="Keeling P."/>
            <person name="Hampl V."/>
        </authorList>
    </citation>
    <scope>NUCLEOTIDE SEQUENCE [LARGE SCALE GENOMIC DNA]</scope>
    <source>
        <strain evidence="2">ST1C</strain>
    </source>
</reference>
<accession>A0A5J4X4E6</accession>
<organism evidence="2 3">
    <name type="scientific">Streblomastix strix</name>
    <dbReference type="NCBI Taxonomy" id="222440"/>
    <lineage>
        <taxon>Eukaryota</taxon>
        <taxon>Metamonada</taxon>
        <taxon>Preaxostyla</taxon>
        <taxon>Oxymonadida</taxon>
        <taxon>Streblomastigidae</taxon>
        <taxon>Streblomastix</taxon>
    </lineage>
</organism>
<feature type="compositionally biased region" description="Low complexity" evidence="1">
    <location>
        <begin position="462"/>
        <end position="474"/>
    </location>
</feature>
<proteinExistence type="predicted"/>
<evidence type="ECO:0000313" key="2">
    <source>
        <dbReference type="EMBL" id="KAA6401853.1"/>
    </source>
</evidence>
<evidence type="ECO:0000256" key="1">
    <source>
        <dbReference type="SAM" id="MobiDB-lite"/>
    </source>
</evidence>
<protein>
    <submittedName>
        <fullName evidence="2">Uncharacterized protein</fullName>
    </submittedName>
</protein>
<gene>
    <name evidence="2" type="ORF">EZS28_002614</name>
</gene>
<feature type="region of interest" description="Disordered" evidence="1">
    <location>
        <begin position="456"/>
        <end position="477"/>
    </location>
</feature>
<comment type="caution">
    <text evidence="2">The sequence shown here is derived from an EMBL/GenBank/DDBJ whole genome shotgun (WGS) entry which is preliminary data.</text>
</comment>
<name>A0A5J4X4E6_9EUKA</name>
<sequence>MHCGTSGRKKGYSLKSAIHLTQIKWLVQENNRLQGSQQYYEQDSFQDGECQGYNGFAGSGGLFDYLGSGRSISSYKNGTRIEQVFRLHIQKQGLLVWRPSEQIKTGVRYYTSFRNVEEIVLENIREQMPNECKYKRRIPGLDLGDIESYCENACKEKKGNAEEDKLLDQMDIMQKIFTDSRDCSITRRSQFPTSADGGYFASFIINIQDENRGIKDKRMEWKVLSDWEDEGRPNMVEEEDKIERSSMLQEGYSKTLLNDGCVRNRLGRDAGGNSESTVANLCIRDIEQNSESQILKSKRNESCSDEFETFHQDYSERKLSLHSKKQHSNRILSVEVENKSDDVPIIEESETICNTIRNQNLNEQYSWNIELNNRQLGSNGNKRKLLTGSTNAVENVPKTSDLPKDRWLRESNQQVTKKISQLITRQQRRRTGSVQSELAQKRTNLERIIEAINSKRDETKQSVNSSESGSSIDSESIKAAFRGTPRCKDDKHALREQLFRIMLGATVLGGDTIEIVIGLMSLETWRKKRADIHILNEFFEDQKIYLDILRQMRADVTLVNALT</sequence>